<evidence type="ECO:0000313" key="12">
    <source>
        <dbReference type="EMBL" id="MBD3107828.1"/>
    </source>
</evidence>
<keyword evidence="13" id="KW-1185">Reference proteome</keyword>
<feature type="transmembrane region" description="Helical" evidence="10">
    <location>
        <begin position="220"/>
        <end position="238"/>
    </location>
</feature>
<dbReference type="GO" id="GO:0009306">
    <property type="term" value="P:protein secretion"/>
    <property type="evidence" value="ECO:0007669"/>
    <property type="project" value="InterPro"/>
</dbReference>
<dbReference type="InterPro" id="IPR001992">
    <property type="entry name" value="T2SS_GspF/T4SS_PilC_CS"/>
</dbReference>
<accession>A0A927HBW6</accession>
<evidence type="ECO:0000256" key="2">
    <source>
        <dbReference type="ARBA" id="ARBA00005745"/>
    </source>
</evidence>
<evidence type="ECO:0000256" key="8">
    <source>
        <dbReference type="ARBA" id="ARBA00023136"/>
    </source>
</evidence>
<feature type="transmembrane region" description="Helical" evidence="10">
    <location>
        <begin position="166"/>
        <end position="189"/>
    </location>
</feature>
<evidence type="ECO:0000259" key="11">
    <source>
        <dbReference type="Pfam" id="PF00482"/>
    </source>
</evidence>
<comment type="subcellular location">
    <subcellularLocation>
        <location evidence="1">Cell inner membrane</location>
        <topology evidence="1">Multi-pass membrane protein</topology>
    </subcellularLocation>
    <subcellularLocation>
        <location evidence="9">Cell membrane</location>
        <topology evidence="9">Multi-pass membrane protein</topology>
    </subcellularLocation>
</comment>
<dbReference type="RefSeq" id="WP_190997375.1">
    <property type="nucleotide sequence ID" value="NZ_JACXSI010000011.1"/>
</dbReference>
<dbReference type="PROSITE" id="PS00874">
    <property type="entry name" value="T2SP_F"/>
    <property type="match status" value="1"/>
</dbReference>
<reference evidence="12" key="1">
    <citation type="submission" date="2020-09" db="EMBL/GenBank/DDBJ databases">
        <title>Bacillus faecalis sp. nov., a moderately halophilic bacterium isolated from cow faeces.</title>
        <authorList>
            <person name="Jiang L."/>
            <person name="Lee J."/>
        </authorList>
    </citation>
    <scope>NUCLEOTIDE SEQUENCE</scope>
    <source>
        <strain evidence="12">AGMB 02131</strain>
    </source>
</reference>
<evidence type="ECO:0000256" key="1">
    <source>
        <dbReference type="ARBA" id="ARBA00004429"/>
    </source>
</evidence>
<dbReference type="Pfam" id="PF00482">
    <property type="entry name" value="T2SSF"/>
    <property type="match status" value="2"/>
</dbReference>
<evidence type="ECO:0000256" key="3">
    <source>
        <dbReference type="ARBA" id="ARBA00022448"/>
    </source>
</evidence>
<name>A0A927HBW6_9BACI</name>
<comment type="caution">
    <text evidence="12">The sequence shown here is derived from an EMBL/GenBank/DDBJ whole genome shotgun (WGS) entry which is preliminary data.</text>
</comment>
<evidence type="ECO:0000256" key="7">
    <source>
        <dbReference type="ARBA" id="ARBA00022989"/>
    </source>
</evidence>
<evidence type="ECO:0000256" key="6">
    <source>
        <dbReference type="ARBA" id="ARBA00022692"/>
    </source>
</evidence>
<keyword evidence="8 10" id="KW-0472">Membrane</keyword>
<dbReference type="Proteomes" id="UP000602076">
    <property type="component" value="Unassembled WGS sequence"/>
</dbReference>
<dbReference type="PANTHER" id="PTHR30012:SF0">
    <property type="entry name" value="TYPE II SECRETION SYSTEM PROTEIN F-RELATED"/>
    <property type="match status" value="1"/>
</dbReference>
<dbReference type="PANTHER" id="PTHR30012">
    <property type="entry name" value="GENERAL SECRETION PATHWAY PROTEIN"/>
    <property type="match status" value="1"/>
</dbReference>
<keyword evidence="4" id="KW-1003">Cell membrane</keyword>
<evidence type="ECO:0000256" key="5">
    <source>
        <dbReference type="ARBA" id="ARBA00022519"/>
    </source>
</evidence>
<evidence type="ECO:0000256" key="10">
    <source>
        <dbReference type="SAM" id="Phobius"/>
    </source>
</evidence>
<feature type="transmembrane region" description="Helical" evidence="10">
    <location>
        <begin position="373"/>
        <end position="394"/>
    </location>
</feature>
<dbReference type="InterPro" id="IPR018076">
    <property type="entry name" value="T2SS_GspF_dom"/>
</dbReference>
<dbReference type="Gene3D" id="1.20.81.30">
    <property type="entry name" value="Type II secretion system (T2SS), domain F"/>
    <property type="match status" value="2"/>
</dbReference>
<keyword evidence="3 9" id="KW-0813">Transport</keyword>
<feature type="domain" description="Type II secretion system protein GspF" evidence="11">
    <location>
        <begin position="67"/>
        <end position="190"/>
    </location>
</feature>
<dbReference type="InterPro" id="IPR042094">
    <property type="entry name" value="T2SS_GspF_sf"/>
</dbReference>
<dbReference type="InterPro" id="IPR003004">
    <property type="entry name" value="GspF/PilC"/>
</dbReference>
<evidence type="ECO:0000313" key="13">
    <source>
        <dbReference type="Proteomes" id="UP000602076"/>
    </source>
</evidence>
<dbReference type="PRINTS" id="PR00812">
    <property type="entry name" value="BCTERIALGSPF"/>
</dbReference>
<keyword evidence="7 10" id="KW-1133">Transmembrane helix</keyword>
<dbReference type="AlphaFoldDB" id="A0A927HBW6"/>
<keyword evidence="6 9" id="KW-0812">Transmembrane</keyword>
<evidence type="ECO:0000256" key="9">
    <source>
        <dbReference type="RuleBase" id="RU003923"/>
    </source>
</evidence>
<feature type="domain" description="Type II secretion system protein GspF" evidence="11">
    <location>
        <begin position="271"/>
        <end position="392"/>
    </location>
</feature>
<keyword evidence="5" id="KW-0997">Cell inner membrane</keyword>
<gene>
    <name evidence="12" type="ORF">IEO70_05565</name>
</gene>
<dbReference type="EMBL" id="JACXSI010000011">
    <property type="protein sequence ID" value="MBD3107828.1"/>
    <property type="molecule type" value="Genomic_DNA"/>
</dbReference>
<evidence type="ECO:0000256" key="4">
    <source>
        <dbReference type="ARBA" id="ARBA00022475"/>
    </source>
</evidence>
<dbReference type="FunFam" id="1.20.81.30:FF:000001">
    <property type="entry name" value="Type II secretion system protein F"/>
    <property type="match status" value="2"/>
</dbReference>
<sequence>MAKFAYQGRSRSGKEQGHIIANSKRDAIFSLTNKGIKVINVQEVEQSAFTKDIVIGAPVKHEHLTIYLRQFATLLRAGVTIVDATAILAEQTESKHLAKTLTNIEQELREGNPFSRSAAKYQRIFSPMFINMVKAGEAGGNMEETLERLAVHYEKQNVTRQKIKSALAYPVVVGIIAVIVTIFLLVSIVPTFASMFADFGEELPAITQSVLKASEVMQKFWYLVILFFIAIFILFSVIKSNKKTKYYLDYALLRMPVFGKLLQKSALARMTRTLSSLFSSSVPILQAMKIVEEVVENEVIGKVILQSRDSLERGQSIALPMKKHWAFPPLVTQMITIGEQTGQLDSMLSKVADFYEREVETATDQLKSLIEPLMIVLLAGVIGVIVASIMIPMFEIYNSVG</sequence>
<comment type="similarity">
    <text evidence="2 9">Belongs to the GSP F family.</text>
</comment>
<organism evidence="12 13">
    <name type="scientific">Peribacillus faecalis</name>
    <dbReference type="NCBI Taxonomy" id="2772559"/>
    <lineage>
        <taxon>Bacteria</taxon>
        <taxon>Bacillati</taxon>
        <taxon>Bacillota</taxon>
        <taxon>Bacilli</taxon>
        <taxon>Bacillales</taxon>
        <taxon>Bacillaceae</taxon>
        <taxon>Peribacillus</taxon>
    </lineage>
</organism>
<protein>
    <submittedName>
        <fullName evidence="12">Type II secretion system F family protein</fullName>
    </submittedName>
</protein>
<proteinExistence type="inferred from homology"/>
<dbReference type="GO" id="GO:0005886">
    <property type="term" value="C:plasma membrane"/>
    <property type="evidence" value="ECO:0007669"/>
    <property type="project" value="UniProtKB-SubCell"/>
</dbReference>